<reference evidence="4" key="1">
    <citation type="journal article" date="2021" name="Nat. Commun.">
        <title>Genetic determinants of endophytism in the Arabidopsis root mycobiome.</title>
        <authorList>
            <person name="Mesny F."/>
            <person name="Miyauchi S."/>
            <person name="Thiergart T."/>
            <person name="Pickel B."/>
            <person name="Atanasova L."/>
            <person name="Karlsson M."/>
            <person name="Huettel B."/>
            <person name="Barry K.W."/>
            <person name="Haridas S."/>
            <person name="Chen C."/>
            <person name="Bauer D."/>
            <person name="Andreopoulos W."/>
            <person name="Pangilinan J."/>
            <person name="LaButti K."/>
            <person name="Riley R."/>
            <person name="Lipzen A."/>
            <person name="Clum A."/>
            <person name="Drula E."/>
            <person name="Henrissat B."/>
            <person name="Kohler A."/>
            <person name="Grigoriev I.V."/>
            <person name="Martin F.M."/>
            <person name="Hacquard S."/>
        </authorList>
    </citation>
    <scope>NUCLEOTIDE SEQUENCE</scope>
    <source>
        <strain evidence="4">MPI-CAGE-AT-0016</strain>
    </source>
</reference>
<dbReference type="GO" id="GO:0016491">
    <property type="term" value="F:oxidoreductase activity"/>
    <property type="evidence" value="ECO:0007669"/>
    <property type="project" value="UniProtKB-KW"/>
</dbReference>
<keyword evidence="5" id="KW-1185">Reference proteome</keyword>
<keyword evidence="3" id="KW-0560">Oxidoreductase</keyword>
<accession>A0A8K0X810</accession>
<protein>
    <submittedName>
        <fullName evidence="4">Aflatoxin biosynthesis ketoreductase nor-1</fullName>
    </submittedName>
</protein>
<dbReference type="CDD" id="cd05325">
    <property type="entry name" value="carb_red_sniffer_like_SDR_c"/>
    <property type="match status" value="1"/>
</dbReference>
<proteinExistence type="inferred from homology"/>
<dbReference type="GO" id="GO:0005737">
    <property type="term" value="C:cytoplasm"/>
    <property type="evidence" value="ECO:0007669"/>
    <property type="project" value="TreeGrafter"/>
</dbReference>
<evidence type="ECO:0000313" key="5">
    <source>
        <dbReference type="Proteomes" id="UP000813385"/>
    </source>
</evidence>
<dbReference type="Pfam" id="PF00106">
    <property type="entry name" value="adh_short"/>
    <property type="match status" value="1"/>
</dbReference>
<keyword evidence="2" id="KW-0521">NADP</keyword>
<dbReference type="PANTHER" id="PTHR43544:SF7">
    <property type="entry name" value="NADB-LER2"/>
    <property type="match status" value="1"/>
</dbReference>
<evidence type="ECO:0000256" key="1">
    <source>
        <dbReference type="ARBA" id="ARBA00006484"/>
    </source>
</evidence>
<dbReference type="PRINTS" id="PR00081">
    <property type="entry name" value="GDHRDH"/>
</dbReference>
<dbReference type="SUPFAM" id="SSF51735">
    <property type="entry name" value="NAD(P)-binding Rossmann-fold domains"/>
    <property type="match status" value="1"/>
</dbReference>
<comment type="similarity">
    <text evidence="1">Belongs to the short-chain dehydrogenases/reductases (SDR) family.</text>
</comment>
<dbReference type="InterPro" id="IPR051468">
    <property type="entry name" value="Fungal_SecMetab_SDRs"/>
</dbReference>
<name>A0A8K0X810_9PEZI</name>
<dbReference type="InterPro" id="IPR036291">
    <property type="entry name" value="NAD(P)-bd_dom_sf"/>
</dbReference>
<comment type="caution">
    <text evidence="4">The sequence shown here is derived from an EMBL/GenBank/DDBJ whole genome shotgun (WGS) entry which is preliminary data.</text>
</comment>
<gene>
    <name evidence="4" type="ORF">B0T11DRAFT_323456</name>
</gene>
<dbReference type="OrthoDB" id="9876299at2759"/>
<dbReference type="Proteomes" id="UP000813385">
    <property type="component" value="Unassembled WGS sequence"/>
</dbReference>
<dbReference type="InterPro" id="IPR002347">
    <property type="entry name" value="SDR_fam"/>
</dbReference>
<sequence>MSSNTNVLITGVNRGIGRGFLNTFLSRPNHTVIGSVRDLSAPAVSELRAITPAEGSRLVLVKIESSNLSDPAEAVRQLQADGIDTLDIVIANAGITGTQGPIATVDLEDTRKVFEVNTLGPTALFLATRPLLERAANPKWLSISTLLASIGRLHTIIEWPSLSYGTSKAALNFVTQSIHVWHEKITAISVHPGGVDTDMLKASGKFFGLPEGIGATVESSVADIVKILDVATRADHSGKFFSHDGTIIPW</sequence>
<dbReference type="Gene3D" id="3.40.50.720">
    <property type="entry name" value="NAD(P)-binding Rossmann-like Domain"/>
    <property type="match status" value="1"/>
</dbReference>
<dbReference type="AlphaFoldDB" id="A0A8K0X810"/>
<evidence type="ECO:0000313" key="4">
    <source>
        <dbReference type="EMBL" id="KAH7375436.1"/>
    </source>
</evidence>
<dbReference type="PANTHER" id="PTHR43544">
    <property type="entry name" value="SHORT-CHAIN DEHYDROGENASE/REDUCTASE"/>
    <property type="match status" value="1"/>
</dbReference>
<organism evidence="4 5">
    <name type="scientific">Plectosphaerella cucumerina</name>
    <dbReference type="NCBI Taxonomy" id="40658"/>
    <lineage>
        <taxon>Eukaryota</taxon>
        <taxon>Fungi</taxon>
        <taxon>Dikarya</taxon>
        <taxon>Ascomycota</taxon>
        <taxon>Pezizomycotina</taxon>
        <taxon>Sordariomycetes</taxon>
        <taxon>Hypocreomycetidae</taxon>
        <taxon>Glomerellales</taxon>
        <taxon>Plectosphaerellaceae</taxon>
        <taxon>Plectosphaerella</taxon>
    </lineage>
</organism>
<evidence type="ECO:0000256" key="2">
    <source>
        <dbReference type="ARBA" id="ARBA00022857"/>
    </source>
</evidence>
<dbReference type="EMBL" id="JAGPXD010000001">
    <property type="protein sequence ID" value="KAH7375436.1"/>
    <property type="molecule type" value="Genomic_DNA"/>
</dbReference>
<evidence type="ECO:0000256" key="3">
    <source>
        <dbReference type="ARBA" id="ARBA00023002"/>
    </source>
</evidence>